<feature type="region of interest" description="Disordered" evidence="1">
    <location>
        <begin position="174"/>
        <end position="212"/>
    </location>
</feature>
<evidence type="ECO:0000313" key="3">
    <source>
        <dbReference type="Proteomes" id="UP000823388"/>
    </source>
</evidence>
<organism evidence="2 3">
    <name type="scientific">Panicum virgatum</name>
    <name type="common">Blackwell switchgrass</name>
    <dbReference type="NCBI Taxonomy" id="38727"/>
    <lineage>
        <taxon>Eukaryota</taxon>
        <taxon>Viridiplantae</taxon>
        <taxon>Streptophyta</taxon>
        <taxon>Embryophyta</taxon>
        <taxon>Tracheophyta</taxon>
        <taxon>Spermatophyta</taxon>
        <taxon>Magnoliopsida</taxon>
        <taxon>Liliopsida</taxon>
        <taxon>Poales</taxon>
        <taxon>Poaceae</taxon>
        <taxon>PACMAD clade</taxon>
        <taxon>Panicoideae</taxon>
        <taxon>Panicodae</taxon>
        <taxon>Paniceae</taxon>
        <taxon>Panicinae</taxon>
        <taxon>Panicum</taxon>
        <taxon>Panicum sect. Hiantes</taxon>
    </lineage>
</organism>
<gene>
    <name evidence="2" type="ORF">PVAP13_3KG382427</name>
</gene>
<comment type="caution">
    <text evidence="2">The sequence shown here is derived from an EMBL/GenBank/DDBJ whole genome shotgun (WGS) entry which is preliminary data.</text>
</comment>
<sequence length="240" mass="26306">MAGRKTGTRHVGRGRRRRRRRVLRLPLQCRCAPGHSARSPSLAQDHLPPRRPAPTPTSSACSQPRTRSRRAKRHAGDEPRTAMATTTFQAAPPPCDLAMPRPRLRLLRAAGGRAPRRCRRFRAPRAHGPRPLRLPSLWEPLGTRRLRRHLTRPRRALGGSTSWSTRLTEPAAWPSLAMPPSRSRAPAGPPACCAAPSSSSSPSLMSPRSWHSTIRPPPVLGCALAVLPQGGRRHSPATVV</sequence>
<feature type="region of interest" description="Disordered" evidence="1">
    <location>
        <begin position="1"/>
        <end position="81"/>
    </location>
</feature>
<name>A0A8T0V1U8_PANVG</name>
<accession>A0A8T0V1U8</accession>
<dbReference type="EMBL" id="CM029041">
    <property type="protein sequence ID" value="KAG2628358.1"/>
    <property type="molecule type" value="Genomic_DNA"/>
</dbReference>
<keyword evidence="3" id="KW-1185">Reference proteome</keyword>
<dbReference type="AlphaFoldDB" id="A0A8T0V1U8"/>
<evidence type="ECO:0000256" key="1">
    <source>
        <dbReference type="SAM" id="MobiDB-lite"/>
    </source>
</evidence>
<reference evidence="2" key="1">
    <citation type="submission" date="2020-05" db="EMBL/GenBank/DDBJ databases">
        <title>WGS assembly of Panicum virgatum.</title>
        <authorList>
            <person name="Lovell J.T."/>
            <person name="Jenkins J."/>
            <person name="Shu S."/>
            <person name="Juenger T.E."/>
            <person name="Schmutz J."/>
        </authorList>
    </citation>
    <scope>NUCLEOTIDE SEQUENCE</scope>
    <source>
        <strain evidence="2">AP13</strain>
    </source>
</reference>
<evidence type="ECO:0000313" key="2">
    <source>
        <dbReference type="EMBL" id="KAG2628358.1"/>
    </source>
</evidence>
<feature type="compositionally biased region" description="Basic residues" evidence="1">
    <location>
        <begin position="1"/>
        <end position="23"/>
    </location>
</feature>
<proteinExistence type="predicted"/>
<protein>
    <submittedName>
        <fullName evidence="2">Uncharacterized protein</fullName>
    </submittedName>
</protein>
<feature type="compositionally biased region" description="Low complexity" evidence="1">
    <location>
        <begin position="174"/>
        <end position="209"/>
    </location>
</feature>
<dbReference type="Proteomes" id="UP000823388">
    <property type="component" value="Chromosome 3K"/>
</dbReference>